<protein>
    <submittedName>
        <fullName evidence="2">Uncharacterized protein</fullName>
    </submittedName>
</protein>
<evidence type="ECO:0000313" key="2">
    <source>
        <dbReference type="EMBL" id="MCU4743317.1"/>
    </source>
</evidence>
<evidence type="ECO:0000256" key="1">
    <source>
        <dbReference type="SAM" id="Phobius"/>
    </source>
</evidence>
<dbReference type="AlphaFoldDB" id="A0AAP3E3Q0"/>
<organism evidence="2 3">
    <name type="scientific">Natronoglomus mannanivorans</name>
    <dbReference type="NCBI Taxonomy" id="2979990"/>
    <lineage>
        <taxon>Archaea</taxon>
        <taxon>Methanobacteriati</taxon>
        <taxon>Methanobacteriota</taxon>
        <taxon>Stenosarchaea group</taxon>
        <taxon>Halobacteria</taxon>
        <taxon>Halobacteriales</taxon>
        <taxon>Natrialbaceae</taxon>
        <taxon>Natronoglomus</taxon>
    </lineage>
</organism>
<accession>A0AAP3E3Q0</accession>
<feature type="transmembrane region" description="Helical" evidence="1">
    <location>
        <begin position="25"/>
        <end position="58"/>
    </location>
</feature>
<feature type="transmembrane region" description="Helical" evidence="1">
    <location>
        <begin position="101"/>
        <end position="120"/>
    </location>
</feature>
<gene>
    <name evidence="2" type="ORF">OB960_18170</name>
</gene>
<comment type="caution">
    <text evidence="2">The sequence shown here is derived from an EMBL/GenBank/DDBJ whole genome shotgun (WGS) entry which is preliminary data.</text>
</comment>
<evidence type="ECO:0000313" key="3">
    <source>
        <dbReference type="Proteomes" id="UP001321018"/>
    </source>
</evidence>
<keyword evidence="1" id="KW-0472">Membrane</keyword>
<dbReference type="EMBL" id="JAOPKA010000014">
    <property type="protein sequence ID" value="MCU4743317.1"/>
    <property type="molecule type" value="Genomic_DNA"/>
</dbReference>
<sequence length="134" mass="14423">MDLPSFRVLLLGVNGNPLTDSLSYVFLYVTLVVPAILITGLTGNIIIALSIGILFFAVPPVLIGYTNKGLVFSQMTISVPVFFAFVILSLRNSGPPDYGEIFLQAMAIGFIVGTIGYLWGRGMALFQDRSTGDT</sequence>
<feature type="transmembrane region" description="Helical" evidence="1">
    <location>
        <begin position="70"/>
        <end position="89"/>
    </location>
</feature>
<name>A0AAP3E3Q0_9EURY</name>
<keyword evidence="1" id="KW-1133">Transmembrane helix</keyword>
<dbReference type="Proteomes" id="UP001321018">
    <property type="component" value="Unassembled WGS sequence"/>
</dbReference>
<dbReference type="RefSeq" id="WP_338005134.1">
    <property type="nucleotide sequence ID" value="NZ_JAOPKA010000014.1"/>
</dbReference>
<proteinExistence type="predicted"/>
<reference evidence="2" key="1">
    <citation type="submission" date="2022-09" db="EMBL/GenBank/DDBJ databases">
        <title>Enrichment on poylsaccharides allowed isolation of novel metabolic and taxonomic groups of Haloarchaea.</title>
        <authorList>
            <person name="Sorokin D.Y."/>
            <person name="Elcheninov A.G."/>
            <person name="Khizhniak T.V."/>
            <person name="Kolganova T.V."/>
            <person name="Kublanov I.V."/>
        </authorList>
    </citation>
    <scope>NUCLEOTIDE SEQUENCE</scope>
    <source>
        <strain evidence="2">AArc-xg1-1</strain>
    </source>
</reference>
<keyword evidence="1" id="KW-0812">Transmembrane</keyword>